<dbReference type="InterPro" id="IPR039365">
    <property type="entry name" value="IS701-like"/>
</dbReference>
<dbReference type="EMBL" id="JACCHL010000001">
    <property type="protein sequence ID" value="NYH52754.1"/>
    <property type="molecule type" value="Genomic_DNA"/>
</dbReference>
<dbReference type="PANTHER" id="PTHR33627:SF1">
    <property type="entry name" value="TRANSPOSASE"/>
    <property type="match status" value="1"/>
</dbReference>
<accession>A0A7Y9XBY3</accession>
<feature type="compositionally biased region" description="Low complexity" evidence="1">
    <location>
        <begin position="234"/>
        <end position="246"/>
    </location>
</feature>
<evidence type="ECO:0000313" key="3">
    <source>
        <dbReference type="EMBL" id="NYH52754.1"/>
    </source>
</evidence>
<feature type="compositionally biased region" description="Low complexity" evidence="1">
    <location>
        <begin position="279"/>
        <end position="294"/>
    </location>
</feature>
<gene>
    <name evidence="3" type="ORF">HNR06_002343</name>
</gene>
<dbReference type="NCBIfam" id="NF033540">
    <property type="entry name" value="transpos_IS701"/>
    <property type="match status" value="1"/>
</dbReference>
<feature type="domain" description="Transposase IS701-like DDE" evidence="2">
    <location>
        <begin position="12"/>
        <end position="214"/>
    </location>
</feature>
<dbReference type="PANTHER" id="PTHR33627">
    <property type="entry name" value="TRANSPOSASE"/>
    <property type="match status" value="1"/>
</dbReference>
<protein>
    <submittedName>
        <fullName evidence="3">SRSO17 transposase</fullName>
    </submittedName>
</protein>
<reference evidence="3 4" key="1">
    <citation type="submission" date="2020-07" db="EMBL/GenBank/DDBJ databases">
        <title>Sequencing the genomes of 1000 actinobacteria strains.</title>
        <authorList>
            <person name="Klenk H.-P."/>
        </authorList>
    </citation>
    <scope>NUCLEOTIDE SEQUENCE [LARGE SCALE GENOMIC DNA]</scope>
    <source>
        <strain evidence="3 4">DSM 45278</strain>
    </source>
</reference>
<dbReference type="Pfam" id="PF13546">
    <property type="entry name" value="DDE_5"/>
    <property type="match status" value="1"/>
</dbReference>
<dbReference type="InterPro" id="IPR012337">
    <property type="entry name" value="RNaseH-like_sf"/>
</dbReference>
<dbReference type="Proteomes" id="UP000584931">
    <property type="component" value="Unassembled WGS sequence"/>
</dbReference>
<evidence type="ECO:0000259" key="2">
    <source>
        <dbReference type="Pfam" id="PF13546"/>
    </source>
</evidence>
<dbReference type="SUPFAM" id="SSF53098">
    <property type="entry name" value="Ribonuclease H-like"/>
    <property type="match status" value="1"/>
</dbReference>
<feature type="region of interest" description="Disordered" evidence="1">
    <location>
        <begin position="221"/>
        <end position="305"/>
    </location>
</feature>
<name>A0A7Y9XBY3_9ACTN</name>
<proteinExistence type="predicted"/>
<organism evidence="3 4">
    <name type="scientific">Nocardiopsis sinuspersici</name>
    <dbReference type="NCBI Taxonomy" id="501010"/>
    <lineage>
        <taxon>Bacteria</taxon>
        <taxon>Bacillati</taxon>
        <taxon>Actinomycetota</taxon>
        <taxon>Actinomycetes</taxon>
        <taxon>Streptosporangiales</taxon>
        <taxon>Nocardiopsidaceae</taxon>
        <taxon>Nocardiopsis</taxon>
    </lineage>
</organism>
<dbReference type="AlphaFoldDB" id="A0A7Y9XBY3"/>
<comment type="caution">
    <text evidence="3">The sequence shown here is derived from an EMBL/GenBank/DDBJ whole genome shotgun (WGS) entry which is preliminary data.</text>
</comment>
<evidence type="ECO:0000256" key="1">
    <source>
        <dbReference type="SAM" id="MobiDB-lite"/>
    </source>
</evidence>
<evidence type="ECO:0000313" key="4">
    <source>
        <dbReference type="Proteomes" id="UP000584931"/>
    </source>
</evidence>
<sequence>MFDQARARIAGRFGRVEPRAAARAYLLGLLSNVERKNCWQLAEQAGHSRPGPMQRLLRYARWDADAVRDDLRAYTAEHLGADGAVLVVDETGFLKKGRASAGVQRQYTGTAGRIENSQVGVFLALATSRGRALIDRRLYLPEQSWCSDPERRHAAGLPEDIQFTTKPRLAGEMIAAALDTGITASWVTGDEAYGQDPQLRAALEARGTGYVLAAACPPRPVSATAPETVRKARATTTGPGSTSAPTNTATCSSVATAPPVNSPSTCAGHPQRWPCPNWSASPVSAGASRSASRPPRARPDSTTTR</sequence>
<dbReference type="InterPro" id="IPR038721">
    <property type="entry name" value="IS701-like_DDE_dom"/>
</dbReference>